<evidence type="ECO:0000256" key="1">
    <source>
        <dbReference type="SAM" id="Phobius"/>
    </source>
</evidence>
<dbReference type="Gene3D" id="2.60.40.10">
    <property type="entry name" value="Immunoglobulins"/>
    <property type="match status" value="1"/>
</dbReference>
<dbReference type="EMBL" id="OW240922">
    <property type="protein sequence ID" value="CAH2322672.1"/>
    <property type="molecule type" value="Genomic_DNA"/>
</dbReference>
<dbReference type="SMART" id="SM00409">
    <property type="entry name" value="IG"/>
    <property type="match status" value="3"/>
</dbReference>
<evidence type="ECO:0000313" key="4">
    <source>
        <dbReference type="EMBL" id="CAH2322672.1"/>
    </source>
</evidence>
<feature type="chain" id="PRO_5042220043" evidence="2">
    <location>
        <begin position="26"/>
        <end position="470"/>
    </location>
</feature>
<organism evidence="4 5">
    <name type="scientific">Pelobates cultripes</name>
    <name type="common">Western spadefoot toad</name>
    <dbReference type="NCBI Taxonomy" id="61616"/>
    <lineage>
        <taxon>Eukaryota</taxon>
        <taxon>Metazoa</taxon>
        <taxon>Chordata</taxon>
        <taxon>Craniata</taxon>
        <taxon>Vertebrata</taxon>
        <taxon>Euteleostomi</taxon>
        <taxon>Amphibia</taxon>
        <taxon>Batrachia</taxon>
        <taxon>Anura</taxon>
        <taxon>Pelobatoidea</taxon>
        <taxon>Pelobatidae</taxon>
        <taxon>Pelobates</taxon>
    </lineage>
</organism>
<feature type="transmembrane region" description="Helical" evidence="1">
    <location>
        <begin position="405"/>
        <end position="430"/>
    </location>
</feature>
<feature type="domain" description="Ig-like" evidence="3">
    <location>
        <begin position="32"/>
        <end position="114"/>
    </location>
</feature>
<dbReference type="PROSITE" id="PS50835">
    <property type="entry name" value="IG_LIKE"/>
    <property type="match status" value="2"/>
</dbReference>
<dbReference type="InterPro" id="IPR013783">
    <property type="entry name" value="Ig-like_fold"/>
</dbReference>
<proteinExistence type="predicted"/>
<keyword evidence="2" id="KW-0732">Signal</keyword>
<dbReference type="InterPro" id="IPR007110">
    <property type="entry name" value="Ig-like_dom"/>
</dbReference>
<accession>A0AAD1WTM8</accession>
<dbReference type="PANTHER" id="PTHR11422:SF0">
    <property type="entry name" value="T-CELL SURFACE GLYCOPROTEIN CD4"/>
    <property type="match status" value="1"/>
</dbReference>
<dbReference type="SUPFAM" id="SSF48726">
    <property type="entry name" value="Immunoglobulin"/>
    <property type="match status" value="1"/>
</dbReference>
<feature type="signal peptide" evidence="2">
    <location>
        <begin position="1"/>
        <end position="25"/>
    </location>
</feature>
<reference evidence="4" key="1">
    <citation type="submission" date="2022-03" db="EMBL/GenBank/DDBJ databases">
        <authorList>
            <person name="Alioto T."/>
            <person name="Alioto T."/>
            <person name="Gomez Garrido J."/>
        </authorList>
    </citation>
    <scope>NUCLEOTIDE SEQUENCE</scope>
</reference>
<sequence>MKRTLYTFVTSLIYLLYLLLETAGSFQIAEVGVKVILSCGLHASKEDDLAWKKNSYTLAHRRRKQDYKNKAGFKMVSDSTSLEIEKVSWSDAGIYTCESNSKSENSELVLLEISATPSADLIMKETLSINIRSSKSEFTLLWKVPSNIPVKDLTKNPLILSNVQPDYGGKYTCTVKMTGSKDDRNVDFTKTIEVFGFLPAPDTVYTSGSPVTLPWKFNFNVRDQPLGDGVKVIKGAVIHSEEKGKDGTIISNLNLTSATCWHHSCHVKITSGLKSDLSYYLHKPKGGWYHMEITLELKNRRSELSQTICVAAITTTPSPNGKIPLNSPITLSCTVSCMPANGVLCWHKDHENDNTCGQHGDTTTELELDVLPEYVGNWSCSLLVEKQIMARQVLIIEAALPLQEIMLWSVAGGATVLLLVAVLIATLAVARCRRRRRARYRAWLLQTLHEQRRCECDSKGFIPRRLQETH</sequence>
<dbReference type="Gene3D" id="1.20.5.900">
    <property type="entry name" value="transmembrane domain of human cd4"/>
    <property type="match status" value="1"/>
</dbReference>
<keyword evidence="1" id="KW-1133">Transmembrane helix</keyword>
<dbReference type="Proteomes" id="UP001295444">
    <property type="component" value="Chromosome 11"/>
</dbReference>
<dbReference type="PANTHER" id="PTHR11422">
    <property type="entry name" value="T-CELL SURFACE GLYCOPROTEIN CD4"/>
    <property type="match status" value="1"/>
</dbReference>
<dbReference type="InterPro" id="IPR036179">
    <property type="entry name" value="Ig-like_dom_sf"/>
</dbReference>
<dbReference type="InterPro" id="IPR003599">
    <property type="entry name" value="Ig_sub"/>
</dbReference>
<dbReference type="Pfam" id="PF12104">
    <property type="entry name" value="Tcell_CD4_C"/>
    <property type="match status" value="1"/>
</dbReference>
<dbReference type="AlphaFoldDB" id="A0AAD1WTM8"/>
<keyword evidence="1" id="KW-0812">Transmembrane</keyword>
<keyword evidence="1" id="KW-0472">Membrane</keyword>
<keyword evidence="5" id="KW-1185">Reference proteome</keyword>
<dbReference type="InterPro" id="IPR003598">
    <property type="entry name" value="Ig_sub2"/>
</dbReference>
<evidence type="ECO:0000313" key="5">
    <source>
        <dbReference type="Proteomes" id="UP001295444"/>
    </source>
</evidence>
<feature type="domain" description="Ig-like" evidence="3">
    <location>
        <begin position="311"/>
        <end position="382"/>
    </location>
</feature>
<evidence type="ECO:0000256" key="2">
    <source>
        <dbReference type="SAM" id="SignalP"/>
    </source>
</evidence>
<gene>
    <name evidence="4" type="ORF">PECUL_23A044058</name>
</gene>
<dbReference type="InterPro" id="IPR021963">
    <property type="entry name" value="Tcell_CD4_Cterm"/>
</dbReference>
<name>A0AAD1WTM8_PELCU</name>
<evidence type="ECO:0000259" key="3">
    <source>
        <dbReference type="PROSITE" id="PS50835"/>
    </source>
</evidence>
<dbReference type="SMART" id="SM00408">
    <property type="entry name" value="IGc2"/>
    <property type="match status" value="2"/>
</dbReference>
<protein>
    <submittedName>
        <fullName evidence="4">T-cell surface glyco CD4</fullName>
    </submittedName>
</protein>
<dbReference type="Pfam" id="PF13927">
    <property type="entry name" value="Ig_3"/>
    <property type="match status" value="1"/>
</dbReference>